<accession>A0AAD4HZ77</accession>
<protein>
    <recommendedName>
        <fullName evidence="3">Acyltransferase 3 domain-containing protein</fullName>
    </recommendedName>
</protein>
<comment type="caution">
    <text evidence="4">The sequence shown here is derived from an EMBL/GenBank/DDBJ whole genome shotgun (WGS) entry which is preliminary data.</text>
</comment>
<feature type="compositionally biased region" description="Low complexity" evidence="1">
    <location>
        <begin position="283"/>
        <end position="293"/>
    </location>
</feature>
<feature type="transmembrane region" description="Helical" evidence="2">
    <location>
        <begin position="412"/>
        <end position="433"/>
    </location>
</feature>
<evidence type="ECO:0000256" key="2">
    <source>
        <dbReference type="SAM" id="Phobius"/>
    </source>
</evidence>
<sequence>MVTWRSPGSKWATRERSSTSYLDGLRGLAALVVFLCHLLYTAFSIAPGYGAGQHHHHLPLLPFVRLVFSGPPMVCVFFVVSGYALSLTPLRLARDREWARFARTLSSLTLRRAVRLFAPTAASTAGVVAMVRWGWYERARGFVAEMPNVAETHWARMNSTGEQVAAWAGGMVRFVHVWDWEAFGGLTEVDVHLWTIPVEFRCSMMVFLTLVGTARLRRGWRAAVVGALVVYAFVSQRWEMVLFYAGMVLAEVDVARGAHGGEGGGGGAAATLPAPGLMSGETSRAGLSSPSSPGRRRRRRSRRAMWNALSVVGLYFMSQPDEKGAETPGWVFLTSLIPEWWNDEHRFWQSIGAVLFVWAVGRSPGWQRFFNLGVVQYFGKISYALYLMHGPVMHTVGYVIEQWAWGITGIEGRAFVGGFALATVFVVPIVIWVSDVFWRAVDAPVVKFARWFEASCSIPE</sequence>
<dbReference type="PANTHER" id="PTHR23028">
    <property type="entry name" value="ACETYLTRANSFERASE"/>
    <property type="match status" value="1"/>
</dbReference>
<evidence type="ECO:0000313" key="4">
    <source>
        <dbReference type="EMBL" id="KAG7288631.1"/>
    </source>
</evidence>
<keyword evidence="2" id="KW-0472">Membrane</keyword>
<feature type="transmembrane region" description="Helical" evidence="2">
    <location>
        <begin position="66"/>
        <end position="92"/>
    </location>
</feature>
<evidence type="ECO:0000259" key="3">
    <source>
        <dbReference type="Pfam" id="PF01757"/>
    </source>
</evidence>
<dbReference type="Proteomes" id="UP001197093">
    <property type="component" value="Unassembled WGS sequence"/>
</dbReference>
<dbReference type="GO" id="GO:0016747">
    <property type="term" value="F:acyltransferase activity, transferring groups other than amino-acyl groups"/>
    <property type="evidence" value="ECO:0007669"/>
    <property type="project" value="InterPro"/>
</dbReference>
<organism evidence="4 5">
    <name type="scientific">Staphylotrichum longicolle</name>
    <dbReference type="NCBI Taxonomy" id="669026"/>
    <lineage>
        <taxon>Eukaryota</taxon>
        <taxon>Fungi</taxon>
        <taxon>Dikarya</taxon>
        <taxon>Ascomycota</taxon>
        <taxon>Pezizomycotina</taxon>
        <taxon>Sordariomycetes</taxon>
        <taxon>Sordariomycetidae</taxon>
        <taxon>Sordariales</taxon>
        <taxon>Chaetomiaceae</taxon>
        <taxon>Staphylotrichum</taxon>
    </lineage>
</organism>
<feature type="domain" description="Acyltransferase 3" evidence="3">
    <location>
        <begin position="21"/>
        <end position="434"/>
    </location>
</feature>
<feature type="transmembrane region" description="Helical" evidence="2">
    <location>
        <begin position="24"/>
        <end position="46"/>
    </location>
</feature>
<dbReference type="InterPro" id="IPR050879">
    <property type="entry name" value="Acyltransferase_3"/>
</dbReference>
<feature type="transmembrane region" description="Helical" evidence="2">
    <location>
        <begin position="113"/>
        <end position="135"/>
    </location>
</feature>
<proteinExistence type="predicted"/>
<evidence type="ECO:0000256" key="1">
    <source>
        <dbReference type="SAM" id="MobiDB-lite"/>
    </source>
</evidence>
<evidence type="ECO:0000313" key="5">
    <source>
        <dbReference type="Proteomes" id="UP001197093"/>
    </source>
</evidence>
<keyword evidence="5" id="KW-1185">Reference proteome</keyword>
<dbReference type="EMBL" id="JAHCVI010000002">
    <property type="protein sequence ID" value="KAG7288631.1"/>
    <property type="molecule type" value="Genomic_DNA"/>
</dbReference>
<dbReference type="Pfam" id="PF01757">
    <property type="entry name" value="Acyl_transf_3"/>
    <property type="match status" value="1"/>
</dbReference>
<keyword evidence="2" id="KW-0812">Transmembrane</keyword>
<dbReference type="AlphaFoldDB" id="A0AAD4HZ77"/>
<keyword evidence="2" id="KW-1133">Transmembrane helix</keyword>
<feature type="region of interest" description="Disordered" evidence="1">
    <location>
        <begin position="280"/>
        <end position="301"/>
    </location>
</feature>
<name>A0AAD4HZ77_9PEZI</name>
<gene>
    <name evidence="4" type="ORF">NEMBOFW57_004985</name>
</gene>
<dbReference type="PANTHER" id="PTHR23028:SF134">
    <property type="entry name" value="PUTATIVE (AFU_ORTHOLOGUE AFUA_4G08520)-RELATED"/>
    <property type="match status" value="1"/>
</dbReference>
<reference evidence="4" key="1">
    <citation type="submission" date="2023-02" db="EMBL/GenBank/DDBJ databases">
        <authorList>
            <person name="Palmer J.M."/>
        </authorList>
    </citation>
    <scope>NUCLEOTIDE SEQUENCE</scope>
    <source>
        <strain evidence="4">FW57</strain>
    </source>
</reference>
<dbReference type="InterPro" id="IPR002656">
    <property type="entry name" value="Acyl_transf_3_dom"/>
</dbReference>